<evidence type="ECO:0000256" key="1">
    <source>
        <dbReference type="ARBA" id="ARBA00004141"/>
    </source>
</evidence>
<feature type="compositionally biased region" description="Polar residues" evidence="6">
    <location>
        <begin position="319"/>
        <end position="328"/>
    </location>
</feature>
<dbReference type="PANTHER" id="PTHR33048">
    <property type="entry name" value="PTH11-LIKE INTEGRAL MEMBRANE PROTEIN (AFU_ORTHOLOGUE AFUA_5G11245)"/>
    <property type="match status" value="1"/>
</dbReference>
<evidence type="ECO:0000256" key="6">
    <source>
        <dbReference type="SAM" id="MobiDB-lite"/>
    </source>
</evidence>
<sequence>MPIKGLSEATMDLSQIPAAAPPPGVTPDFNSSDNYQHRNIILHSMVLSATTVAVIVRLYTRAVIKKNVGADDWLALLSWADSRTRIWNCYGLCLFAVAHSFAKVVFLPYPVDKTVYLVRVLAHFQNRPRHKWGIWLGMMACTVFYLVTFFVDIFRCKPVASAWNPTIKGKCMSYAAFPWATGIFNFISDFYILMLPLPPILRMNMSLIRRLRIASIFGLSLFTCVASIMRFVVSRQYALDPDQTYVAAKVLHWTVLEINIGLICACATTFPAFFDSTAPRSFSSLVGSLLSKRSASRTNFASPPGSDEGCGGSGRSSDEQSQGRNKKG</sequence>
<reference evidence="9" key="1">
    <citation type="journal article" date="2020" name="Stud. Mycol.">
        <title>101 Dothideomycetes genomes: a test case for predicting lifestyles and emergence of pathogens.</title>
        <authorList>
            <person name="Haridas S."/>
            <person name="Albert R."/>
            <person name="Binder M."/>
            <person name="Bloem J."/>
            <person name="Labutti K."/>
            <person name="Salamov A."/>
            <person name="Andreopoulos B."/>
            <person name="Baker S."/>
            <person name="Barry K."/>
            <person name="Bills G."/>
            <person name="Bluhm B."/>
            <person name="Cannon C."/>
            <person name="Castanera R."/>
            <person name="Culley D."/>
            <person name="Daum C."/>
            <person name="Ezra D."/>
            <person name="Gonzalez J."/>
            <person name="Henrissat B."/>
            <person name="Kuo A."/>
            <person name="Liang C."/>
            <person name="Lipzen A."/>
            <person name="Lutzoni F."/>
            <person name="Magnuson J."/>
            <person name="Mondo S."/>
            <person name="Nolan M."/>
            <person name="Ohm R."/>
            <person name="Pangilinan J."/>
            <person name="Park H.-J."/>
            <person name="Ramirez L."/>
            <person name="Alfaro M."/>
            <person name="Sun H."/>
            <person name="Tritt A."/>
            <person name="Yoshinaga Y."/>
            <person name="Zwiers L.-H."/>
            <person name="Turgeon B."/>
            <person name="Goodwin S."/>
            <person name="Spatafora J."/>
            <person name="Crous P."/>
            <person name="Grigoriev I."/>
        </authorList>
    </citation>
    <scope>NUCLEOTIDE SEQUENCE</scope>
    <source>
        <strain evidence="9">CBS 113818</strain>
    </source>
</reference>
<feature type="transmembrane region" description="Helical" evidence="7">
    <location>
        <begin position="40"/>
        <end position="59"/>
    </location>
</feature>
<evidence type="ECO:0000313" key="9">
    <source>
        <dbReference type="EMBL" id="KAF2833914.1"/>
    </source>
</evidence>
<comment type="similarity">
    <text evidence="5">Belongs to the SAT4 family.</text>
</comment>
<evidence type="ECO:0000256" key="2">
    <source>
        <dbReference type="ARBA" id="ARBA00022692"/>
    </source>
</evidence>
<feature type="transmembrane region" description="Helical" evidence="7">
    <location>
        <begin position="132"/>
        <end position="154"/>
    </location>
</feature>
<dbReference type="InterPro" id="IPR052337">
    <property type="entry name" value="SAT4-like"/>
</dbReference>
<gene>
    <name evidence="9" type="ORF">CC86DRAFT_415931</name>
</gene>
<dbReference type="Proteomes" id="UP000799424">
    <property type="component" value="Unassembled WGS sequence"/>
</dbReference>
<dbReference type="EMBL" id="MU006216">
    <property type="protein sequence ID" value="KAF2833914.1"/>
    <property type="molecule type" value="Genomic_DNA"/>
</dbReference>
<evidence type="ECO:0000259" key="8">
    <source>
        <dbReference type="Pfam" id="PF20684"/>
    </source>
</evidence>
<dbReference type="OrthoDB" id="444631at2759"/>
<evidence type="ECO:0000256" key="3">
    <source>
        <dbReference type="ARBA" id="ARBA00022989"/>
    </source>
</evidence>
<evidence type="ECO:0000256" key="5">
    <source>
        <dbReference type="ARBA" id="ARBA00038359"/>
    </source>
</evidence>
<protein>
    <recommendedName>
        <fullName evidence="8">Rhodopsin domain-containing protein</fullName>
    </recommendedName>
</protein>
<dbReference type="Pfam" id="PF20684">
    <property type="entry name" value="Fung_rhodopsin"/>
    <property type="match status" value="1"/>
</dbReference>
<organism evidence="9 10">
    <name type="scientific">Ophiobolus disseminans</name>
    <dbReference type="NCBI Taxonomy" id="1469910"/>
    <lineage>
        <taxon>Eukaryota</taxon>
        <taxon>Fungi</taxon>
        <taxon>Dikarya</taxon>
        <taxon>Ascomycota</taxon>
        <taxon>Pezizomycotina</taxon>
        <taxon>Dothideomycetes</taxon>
        <taxon>Pleosporomycetidae</taxon>
        <taxon>Pleosporales</taxon>
        <taxon>Pleosporineae</taxon>
        <taxon>Phaeosphaeriaceae</taxon>
        <taxon>Ophiobolus</taxon>
    </lineage>
</organism>
<feature type="transmembrane region" description="Helical" evidence="7">
    <location>
        <begin position="174"/>
        <end position="193"/>
    </location>
</feature>
<comment type="subcellular location">
    <subcellularLocation>
        <location evidence="1">Membrane</location>
        <topology evidence="1">Multi-pass membrane protein</topology>
    </subcellularLocation>
</comment>
<dbReference type="GO" id="GO:0016020">
    <property type="term" value="C:membrane"/>
    <property type="evidence" value="ECO:0007669"/>
    <property type="project" value="UniProtKB-SubCell"/>
</dbReference>
<evidence type="ECO:0000256" key="7">
    <source>
        <dbReference type="SAM" id="Phobius"/>
    </source>
</evidence>
<accession>A0A6A7ALT0</accession>
<feature type="region of interest" description="Disordered" evidence="6">
    <location>
        <begin position="294"/>
        <end position="328"/>
    </location>
</feature>
<feature type="transmembrane region" description="Helical" evidence="7">
    <location>
        <begin position="213"/>
        <end position="233"/>
    </location>
</feature>
<name>A0A6A7ALT0_9PLEO</name>
<dbReference type="PANTHER" id="PTHR33048:SF158">
    <property type="entry name" value="MEMBRANE PROTEIN PTH11-LIKE, PUTATIVE-RELATED"/>
    <property type="match status" value="1"/>
</dbReference>
<feature type="transmembrane region" description="Helical" evidence="7">
    <location>
        <begin position="253"/>
        <end position="274"/>
    </location>
</feature>
<dbReference type="AlphaFoldDB" id="A0A6A7ALT0"/>
<evidence type="ECO:0000313" key="10">
    <source>
        <dbReference type="Proteomes" id="UP000799424"/>
    </source>
</evidence>
<dbReference type="InterPro" id="IPR049326">
    <property type="entry name" value="Rhodopsin_dom_fungi"/>
</dbReference>
<keyword evidence="3 7" id="KW-1133">Transmembrane helix</keyword>
<keyword evidence="10" id="KW-1185">Reference proteome</keyword>
<proteinExistence type="inferred from homology"/>
<keyword evidence="4 7" id="KW-0472">Membrane</keyword>
<evidence type="ECO:0000256" key="4">
    <source>
        <dbReference type="ARBA" id="ARBA00023136"/>
    </source>
</evidence>
<feature type="domain" description="Rhodopsin" evidence="8">
    <location>
        <begin position="56"/>
        <end position="270"/>
    </location>
</feature>
<keyword evidence="2 7" id="KW-0812">Transmembrane</keyword>